<organism evidence="2 3">
    <name type="scientific">Steinernema glaseri</name>
    <dbReference type="NCBI Taxonomy" id="37863"/>
    <lineage>
        <taxon>Eukaryota</taxon>
        <taxon>Metazoa</taxon>
        <taxon>Ecdysozoa</taxon>
        <taxon>Nematoda</taxon>
        <taxon>Chromadorea</taxon>
        <taxon>Rhabditida</taxon>
        <taxon>Tylenchina</taxon>
        <taxon>Panagrolaimomorpha</taxon>
        <taxon>Strongyloidoidea</taxon>
        <taxon>Steinernematidae</taxon>
        <taxon>Steinernema</taxon>
    </lineage>
</organism>
<evidence type="ECO:0000313" key="2">
    <source>
        <dbReference type="Proteomes" id="UP000095287"/>
    </source>
</evidence>
<dbReference type="WBParaSite" id="L893_g2042.t1">
    <property type="protein sequence ID" value="L893_g2042.t1"/>
    <property type="gene ID" value="L893_g2042"/>
</dbReference>
<dbReference type="Proteomes" id="UP000095287">
    <property type="component" value="Unplaced"/>
</dbReference>
<dbReference type="AlphaFoldDB" id="A0A1I7YW24"/>
<reference evidence="3" key="1">
    <citation type="submission" date="2016-11" db="UniProtKB">
        <authorList>
            <consortium name="WormBaseParasite"/>
        </authorList>
    </citation>
    <scope>IDENTIFICATION</scope>
</reference>
<name>A0A1I7YW24_9BILA</name>
<evidence type="ECO:0000313" key="3">
    <source>
        <dbReference type="WBParaSite" id="L893_g2042.t1"/>
    </source>
</evidence>
<proteinExistence type="predicted"/>
<evidence type="ECO:0000256" key="1">
    <source>
        <dbReference type="SAM" id="MobiDB-lite"/>
    </source>
</evidence>
<accession>A0A1I7YW24</accession>
<keyword evidence="2" id="KW-1185">Reference proteome</keyword>
<sequence>MPPWPDTQHRNDEDDESKDTMDENEAPRLAYATWEMGLFTQQESEELKPRLLNYFKHADVYFPGSSSCSDEELLRNGRFMRGTDEVEIVSCAFV</sequence>
<protein>
    <submittedName>
        <fullName evidence="3">BEACH domain-containing protein</fullName>
    </submittedName>
</protein>
<feature type="region of interest" description="Disordered" evidence="1">
    <location>
        <begin position="1"/>
        <end position="26"/>
    </location>
</feature>